<evidence type="ECO:0000313" key="1">
    <source>
        <dbReference type="EMBL" id="RCK05261.1"/>
    </source>
</evidence>
<keyword evidence="2" id="KW-1185">Reference proteome</keyword>
<name>A0A367UB61_9PROT</name>
<accession>A0A367UB61</accession>
<dbReference type="Proteomes" id="UP000252419">
    <property type="component" value="Unassembled WGS sequence"/>
</dbReference>
<dbReference type="AlphaFoldDB" id="A0A367UB61"/>
<evidence type="ECO:0008006" key="3">
    <source>
        <dbReference type="Google" id="ProtNLM"/>
    </source>
</evidence>
<protein>
    <recommendedName>
        <fullName evidence="3">Heparinase</fullName>
    </recommendedName>
</protein>
<gene>
    <name evidence="1" type="ORF">TH5_15460</name>
</gene>
<proteinExistence type="predicted"/>
<reference evidence="1 2" key="1">
    <citation type="submission" date="2014-07" db="EMBL/GenBank/DDBJ databases">
        <title>Draft genome sequence of Thalassospira xianhensis P-4 (MCCC 1A02616).</title>
        <authorList>
            <person name="Lai Q."/>
            <person name="Shao Z."/>
        </authorList>
    </citation>
    <scope>NUCLEOTIDE SEQUENCE [LARGE SCALE GENOMIC DNA]</scope>
    <source>
        <strain evidence="1 2">MCCC 1A02616</strain>
    </source>
</reference>
<sequence length="494" mass="55664">MSLPVNPSNLQERCLRLARLIGDQLADQQCKDGNFAQHSFYAKAYALALWQNLDDARYLPKRIAAINALKIEKQDHLYHREFIENVLQSCPDMNFETRNAILRNAPYQTPNVANWRILAMRIRQSGSWRDKLRAKLDWFYIRVRFWRVPAFMDRPGCFSAQYHSFCAALLSDSPIQAQREIATYTTNLIAQLCGTTGIPNPVGRGAGQSFGAATALYALLKHGYRREAESILFHLEQILLMTETLPLNLLAPHPLPDAPGPDNSQTPGWYSYNRHYDYLAFTGFWLFRAAMNNPSEPSPNIPATATSDFLVIKDTRHYHARMCLRGKASYDVTPSPVLITNGHIFLPPTGGEEDFPSLYSPASQPLPAFAGHEVFGAFTSSTVNDTSVNITFRLAEFRGLRSITFHEDEIVIHDQVQTDSPSGLHLFRLLVPASFAFERLDRTRIDVPELNLHLIADHPLHIADDGLFAVTGPVKTIFVSNQSTATLRIVWNPS</sequence>
<organism evidence="1 2">
    <name type="scientific">Thalassospira xianhensis MCCC 1A02616</name>
    <dbReference type="NCBI Taxonomy" id="1177929"/>
    <lineage>
        <taxon>Bacteria</taxon>
        <taxon>Pseudomonadati</taxon>
        <taxon>Pseudomonadota</taxon>
        <taxon>Alphaproteobacteria</taxon>
        <taxon>Rhodospirillales</taxon>
        <taxon>Thalassospiraceae</taxon>
        <taxon>Thalassospira</taxon>
    </lineage>
</organism>
<evidence type="ECO:0000313" key="2">
    <source>
        <dbReference type="Proteomes" id="UP000252419"/>
    </source>
</evidence>
<dbReference type="RefSeq" id="WP_114122540.1">
    <property type="nucleotide sequence ID" value="NZ_JPWA01000018.1"/>
</dbReference>
<comment type="caution">
    <text evidence="1">The sequence shown here is derived from an EMBL/GenBank/DDBJ whole genome shotgun (WGS) entry which is preliminary data.</text>
</comment>
<dbReference type="EMBL" id="JPWA01000018">
    <property type="protein sequence ID" value="RCK05261.1"/>
    <property type="molecule type" value="Genomic_DNA"/>
</dbReference>